<dbReference type="SUPFAM" id="SSF53850">
    <property type="entry name" value="Periplasmic binding protein-like II"/>
    <property type="match status" value="1"/>
</dbReference>
<dbReference type="InterPro" id="IPR050490">
    <property type="entry name" value="Bact_solute-bd_prot1"/>
</dbReference>
<proteinExistence type="predicted"/>
<dbReference type="Gene3D" id="3.40.190.10">
    <property type="entry name" value="Periplasmic binding protein-like II"/>
    <property type="match status" value="1"/>
</dbReference>
<sequence>MLIPSPSPSPSPNPNQSAQIVSRSLLWKRMACLMILSSLLLFGGVPPYTMADGPAGPAPVLTEKDYINGKLPTYLEWQATKGKSFGDAAALQARISVDATAYTAVSDETHFTKTDNGLLWKDGESWIDYQLTIPEDGLYNLGVVYESADDAVTDIIRGVYIDGELPFLEADNIRLKHKFVYQGYPLKRDEFGNDILPQSTIVKEQQDVRLADYTADITPLKWYFSKGVHTVRLVNQQSAMLLKSLYADSPLQIPAYAEVARDYGATAQNGDFVQLVEAEQMSAKSNTSIQLQSVSDALISPDPEGLIHYNAMGGEQFRISGQWAEWEIEVPETGLYELGFKFKQAFLNNSYTNESIMIDGQTPFKELLDVQFAYSKSWGWAGKSLADKQGKPFLIRLTKGKHTVRISPTAAPMKPIYEGLLRNLNRISALEQRIRKVTGNYERSYTSGGNVDLNRDWQLEKYIPDIEERLTEIETDLTGLADRLSGLTIGESDVESSFRAAAYEFNNMKSRIRQIPSELQLFATTQQKLSSWAFRMLDQPLMLDYLWVSQPGADLPRMAPNMWQKLGNTAVNFYRSFLIDYNFTRDDPKAIDVWVNRGRNYVRLIQQLADETFTPETGIHVNVNIVPDPNMLILGNLAGDQPDAALGVDGGVVGDFAMRGALADLTKMPGYNDAIQAFNPGAMRVFHYDGGNYALPETQNFKIMMYRTDILDQLGLKPPQTWEDVYTMLPTLQQSGHEFFYTPADYLSFLYQNGAELYSKDGLVSGLDTDEAFKGFKQWTQLFTLFQLPKEVPSFFNHFRLGDMPIGITDFNTYLLTQVAAPEIAGKWQIAPIPGNMDEKSGTILRWAGGPLQAGIIYEKSEKQELAWKFLRWWTSEKTQVRFGNDIEAVYGPEYRWNSANMDAFSKLPWPRSQLSAILEQWKWYKEAPNVPGGYFTARQLVFAWQNVVAANAVPREELDKAIIAINQEMARKQVEFNMRDSVGKVLHPIDIPDVPSPGKGEEP</sequence>
<dbReference type="RefSeq" id="WP_210656251.1">
    <property type="nucleotide sequence ID" value="NZ_JAGKSP010000002.1"/>
</dbReference>
<dbReference type="PANTHER" id="PTHR43649">
    <property type="entry name" value="ARABINOSE-BINDING PROTEIN-RELATED"/>
    <property type="match status" value="1"/>
</dbReference>
<dbReference type="Pfam" id="PF01547">
    <property type="entry name" value="SBP_bac_1"/>
    <property type="match status" value="1"/>
</dbReference>
<dbReference type="Proteomes" id="UP000673394">
    <property type="component" value="Unassembled WGS sequence"/>
</dbReference>
<gene>
    <name evidence="1" type="ORF">I8J30_05645</name>
</gene>
<dbReference type="Gene3D" id="2.60.120.260">
    <property type="entry name" value="Galactose-binding domain-like"/>
    <property type="match status" value="2"/>
</dbReference>
<evidence type="ECO:0000313" key="1">
    <source>
        <dbReference type="EMBL" id="MBP3962188.1"/>
    </source>
</evidence>
<comment type="caution">
    <text evidence="1">The sequence shown here is derived from an EMBL/GenBank/DDBJ whole genome shotgun (WGS) entry which is preliminary data.</text>
</comment>
<evidence type="ECO:0000313" key="2">
    <source>
        <dbReference type="Proteomes" id="UP000673394"/>
    </source>
</evidence>
<reference evidence="1 2" key="1">
    <citation type="submission" date="2021-04" db="EMBL/GenBank/DDBJ databases">
        <title>Paenibacillus sp. DLE-14 whole genome sequence.</title>
        <authorList>
            <person name="Ham Y.J."/>
        </authorList>
    </citation>
    <scope>NUCLEOTIDE SEQUENCE [LARGE SCALE GENOMIC DNA]</scope>
    <source>
        <strain evidence="1 2">DLE-14</strain>
    </source>
</reference>
<dbReference type="PANTHER" id="PTHR43649:SF27">
    <property type="entry name" value="EXTRACELLULAR SOLUTE-BINDING PROTEIN FAMILY 1"/>
    <property type="match status" value="1"/>
</dbReference>
<dbReference type="EMBL" id="JAGKSP010000002">
    <property type="protein sequence ID" value="MBP3962188.1"/>
    <property type="molecule type" value="Genomic_DNA"/>
</dbReference>
<organism evidence="1 2">
    <name type="scientific">Paenibacillus lignilyticus</name>
    <dbReference type="NCBI Taxonomy" id="1172615"/>
    <lineage>
        <taxon>Bacteria</taxon>
        <taxon>Bacillati</taxon>
        <taxon>Bacillota</taxon>
        <taxon>Bacilli</taxon>
        <taxon>Bacillales</taxon>
        <taxon>Paenibacillaceae</taxon>
        <taxon>Paenibacillus</taxon>
    </lineage>
</organism>
<accession>A0ABS5CAQ3</accession>
<name>A0ABS5CAQ3_9BACL</name>
<keyword evidence="2" id="KW-1185">Reference proteome</keyword>
<protein>
    <submittedName>
        <fullName evidence="1">Extracellular solute-binding protein</fullName>
    </submittedName>
</protein>
<dbReference type="InterPro" id="IPR006059">
    <property type="entry name" value="SBP"/>
</dbReference>